<dbReference type="AlphaFoldDB" id="A0A7Z0DB47"/>
<feature type="domain" description="DUF4126" evidence="2">
    <location>
        <begin position="6"/>
        <end position="171"/>
    </location>
</feature>
<keyword evidence="1" id="KW-0812">Transmembrane</keyword>
<dbReference type="InterPro" id="IPR025196">
    <property type="entry name" value="DUF4126"/>
</dbReference>
<feature type="transmembrane region" description="Helical" evidence="1">
    <location>
        <begin position="158"/>
        <end position="176"/>
    </location>
</feature>
<evidence type="ECO:0000313" key="4">
    <source>
        <dbReference type="Proteomes" id="UP000527616"/>
    </source>
</evidence>
<protein>
    <recommendedName>
        <fullName evidence="2">DUF4126 domain-containing protein</fullName>
    </recommendedName>
</protein>
<dbReference type="Pfam" id="PF13548">
    <property type="entry name" value="DUF4126"/>
    <property type="match status" value="1"/>
</dbReference>
<feature type="transmembrane region" description="Helical" evidence="1">
    <location>
        <begin position="96"/>
        <end position="119"/>
    </location>
</feature>
<evidence type="ECO:0000259" key="2">
    <source>
        <dbReference type="Pfam" id="PF13548"/>
    </source>
</evidence>
<feature type="transmembrane region" description="Helical" evidence="1">
    <location>
        <begin position="131"/>
        <end position="152"/>
    </location>
</feature>
<organism evidence="3 4">
    <name type="scientific">Naumannella cuiyingiana</name>
    <dbReference type="NCBI Taxonomy" id="1347891"/>
    <lineage>
        <taxon>Bacteria</taxon>
        <taxon>Bacillati</taxon>
        <taxon>Actinomycetota</taxon>
        <taxon>Actinomycetes</taxon>
        <taxon>Propionibacteriales</taxon>
        <taxon>Propionibacteriaceae</taxon>
        <taxon>Naumannella</taxon>
    </lineage>
</organism>
<gene>
    <name evidence="3" type="ORF">GGQ54_002636</name>
</gene>
<sequence>MGALPLVFTSGWASGVNAYATVLVLGLLGRFAGFGDVPQALQRTDVLIIAGILALVEFFADKIPYVDSVWDTISTVIRPVAGAVIGALMANAQGDLVTITLASVGGLTALVSHLVRASLRLAINTSPEPASNIAASAGGEVAVVGMTTFAVLNPIPAAIVAGILLIIGIVLAVLAARQIRRGWRRLRHWRERRAVGPPA</sequence>
<dbReference type="EMBL" id="JACBZS010000001">
    <property type="protein sequence ID" value="NYI72076.1"/>
    <property type="molecule type" value="Genomic_DNA"/>
</dbReference>
<keyword evidence="1" id="KW-1133">Transmembrane helix</keyword>
<keyword evidence="4" id="KW-1185">Reference proteome</keyword>
<dbReference type="RefSeq" id="WP_179445817.1">
    <property type="nucleotide sequence ID" value="NZ_JACBZS010000001.1"/>
</dbReference>
<evidence type="ECO:0000256" key="1">
    <source>
        <dbReference type="SAM" id="Phobius"/>
    </source>
</evidence>
<accession>A0A7Z0DB47</accession>
<reference evidence="3 4" key="1">
    <citation type="submission" date="2020-07" db="EMBL/GenBank/DDBJ databases">
        <title>Sequencing the genomes of 1000 actinobacteria strains.</title>
        <authorList>
            <person name="Klenk H.-P."/>
        </authorList>
    </citation>
    <scope>NUCLEOTIDE SEQUENCE [LARGE SCALE GENOMIC DNA]</scope>
    <source>
        <strain evidence="3 4">DSM 103164</strain>
    </source>
</reference>
<comment type="caution">
    <text evidence="3">The sequence shown here is derived from an EMBL/GenBank/DDBJ whole genome shotgun (WGS) entry which is preliminary data.</text>
</comment>
<feature type="transmembrane region" description="Helical" evidence="1">
    <location>
        <begin position="42"/>
        <end position="60"/>
    </location>
</feature>
<proteinExistence type="predicted"/>
<keyword evidence="1" id="KW-0472">Membrane</keyword>
<evidence type="ECO:0000313" key="3">
    <source>
        <dbReference type="EMBL" id="NYI72076.1"/>
    </source>
</evidence>
<name>A0A7Z0DB47_9ACTN</name>
<dbReference type="Proteomes" id="UP000527616">
    <property type="component" value="Unassembled WGS sequence"/>
</dbReference>